<dbReference type="EMBL" id="CALOZG010000087">
    <property type="protein sequence ID" value="CAH4038452.1"/>
    <property type="molecule type" value="Genomic_DNA"/>
</dbReference>
<comment type="caution">
    <text evidence="2">The sequence shown here is derived from an EMBL/GenBank/DDBJ whole genome shotgun (WGS) entry which is preliminary data.</text>
</comment>
<keyword evidence="3" id="KW-1185">Reference proteome</keyword>
<accession>A0A9P0TU39</accession>
<keyword evidence="1" id="KW-0732">Signal</keyword>
<evidence type="ECO:0000313" key="2">
    <source>
        <dbReference type="EMBL" id="CAH4038452.1"/>
    </source>
</evidence>
<dbReference type="AlphaFoldDB" id="A0A9P0TU39"/>
<name>A0A9P0TU39_PIEBR</name>
<feature type="chain" id="PRO_5040351813" evidence="1">
    <location>
        <begin position="17"/>
        <end position="75"/>
    </location>
</feature>
<feature type="signal peptide" evidence="1">
    <location>
        <begin position="1"/>
        <end position="16"/>
    </location>
</feature>
<evidence type="ECO:0000313" key="3">
    <source>
        <dbReference type="Proteomes" id="UP001152562"/>
    </source>
</evidence>
<evidence type="ECO:0000256" key="1">
    <source>
        <dbReference type="SAM" id="SignalP"/>
    </source>
</evidence>
<sequence length="75" mass="8288">MLKLVIIFTFFMSLGANPAMKRASSPVQLIELEEACVRQGGVCLPIQDCDPRDLSQFRGVLCPAQKHLGVECCYT</sequence>
<dbReference type="Proteomes" id="UP001152562">
    <property type="component" value="Unassembled WGS sequence"/>
</dbReference>
<organism evidence="2 3">
    <name type="scientific">Pieris brassicae</name>
    <name type="common">White butterfly</name>
    <name type="synonym">Large white butterfly</name>
    <dbReference type="NCBI Taxonomy" id="7116"/>
    <lineage>
        <taxon>Eukaryota</taxon>
        <taxon>Metazoa</taxon>
        <taxon>Ecdysozoa</taxon>
        <taxon>Arthropoda</taxon>
        <taxon>Hexapoda</taxon>
        <taxon>Insecta</taxon>
        <taxon>Pterygota</taxon>
        <taxon>Neoptera</taxon>
        <taxon>Endopterygota</taxon>
        <taxon>Lepidoptera</taxon>
        <taxon>Glossata</taxon>
        <taxon>Ditrysia</taxon>
        <taxon>Papilionoidea</taxon>
        <taxon>Pieridae</taxon>
        <taxon>Pierinae</taxon>
        <taxon>Pieris</taxon>
    </lineage>
</organism>
<gene>
    <name evidence="2" type="ORF">PIBRA_LOCUS14012</name>
</gene>
<proteinExistence type="predicted"/>
<reference evidence="2" key="1">
    <citation type="submission" date="2022-05" db="EMBL/GenBank/DDBJ databases">
        <authorList>
            <person name="Okamura Y."/>
        </authorList>
    </citation>
    <scope>NUCLEOTIDE SEQUENCE</scope>
</reference>
<protein>
    <submittedName>
        <fullName evidence="2">Uncharacterized protein</fullName>
    </submittedName>
</protein>